<dbReference type="Proteomes" id="UP000001745">
    <property type="component" value="Unassembled WGS sequence"/>
</dbReference>
<protein>
    <submittedName>
        <fullName evidence="5">AMP dependent CoA ligase, putative</fullName>
    </submittedName>
</protein>
<keyword evidence="6" id="KW-1185">Reference proteome</keyword>
<evidence type="ECO:0000256" key="3">
    <source>
        <dbReference type="SAM" id="SignalP"/>
    </source>
</evidence>
<dbReference type="PANTHER" id="PTHR24096:SF149">
    <property type="entry name" value="AMP-BINDING DOMAIN-CONTAINING PROTEIN-RELATED"/>
    <property type="match status" value="1"/>
</dbReference>
<sequence length="633" mass="68982">MMWLNSIILLAMFTSPLRNLLLDLLSWRREQNVDKTGSEDYLSEVSGGVWEHSLVFVHIEQGLKKNPDGSAVISTFQSVDALPYLLSGESRVLDLDTTTITQKVSFTKISAVSPFQHGTFSPLQYGAFTQPTRFEKKIDKPKPVIQEKQKPHISSQYLTILYSQLHRTSLKLAAGMIANGVKPDSKLLMIIPNGGEYTLLLRACILLRVTYVSLDPEVLDISGFTTLKATIQALKPQVVVTPDAITGKSIDVAISELRLPKPIKICLSSSRFGHWRPLAELVHETLKCPIDEEALVAAARNDNPNRIHSIIFTSGTSGMPKGCPVRISNMSHMLHSQSWLVDEVNGTLALQQAHNSRGIAPAQTMQTWKAGGAVVMTGQEFNVRKALDAIINLHITFIVLTPPMIHEIIAKLTANPVDISSVKRVQVGGDAITKGLLLKTASLSPKAQVCVNHGMTEGGGSFIIPFFGEICPIGVVAPGATIRVCDTEKNCIVKKCQFGELHITSGSLIKHYFGGRSEASFYCDHGVRWFNTGDVAMVNEDGLVSILGRQKDMIKRAGVAIMPAALESSIAAFIGSQTIVVPIRHPIVGYEPFAALNSNNGKTQDQIKEHVRIAFGKDYALGGIVSLKELGLL</sequence>
<dbReference type="EMBL" id="EQ962659">
    <property type="protein sequence ID" value="EED13322.1"/>
    <property type="molecule type" value="Genomic_DNA"/>
</dbReference>
<keyword evidence="3" id="KW-0732">Signal</keyword>
<dbReference type="InterPro" id="IPR000873">
    <property type="entry name" value="AMP-dep_synth/lig_dom"/>
</dbReference>
<dbReference type="SUPFAM" id="SSF56801">
    <property type="entry name" value="Acetyl-CoA synthetase-like"/>
    <property type="match status" value="1"/>
</dbReference>
<dbReference type="Gene3D" id="3.40.50.12780">
    <property type="entry name" value="N-terminal domain of ligase-like"/>
    <property type="match status" value="1"/>
</dbReference>
<dbReference type="HOGENOM" id="CLU_000022_72_0_1"/>
<comment type="similarity">
    <text evidence="1">Belongs to the ATP-dependent AMP-binding enzyme family.</text>
</comment>
<organism evidence="5 6">
    <name type="scientific">Talaromyces stipitatus (strain ATCC 10500 / CBS 375.48 / QM 6759 / NRRL 1006)</name>
    <name type="common">Penicillium stipitatum</name>
    <dbReference type="NCBI Taxonomy" id="441959"/>
    <lineage>
        <taxon>Eukaryota</taxon>
        <taxon>Fungi</taxon>
        <taxon>Dikarya</taxon>
        <taxon>Ascomycota</taxon>
        <taxon>Pezizomycotina</taxon>
        <taxon>Eurotiomycetes</taxon>
        <taxon>Eurotiomycetidae</taxon>
        <taxon>Eurotiales</taxon>
        <taxon>Trichocomaceae</taxon>
        <taxon>Talaromyces</taxon>
        <taxon>Talaromyces sect. Talaromyces</taxon>
    </lineage>
</organism>
<evidence type="ECO:0000256" key="2">
    <source>
        <dbReference type="ARBA" id="ARBA00022598"/>
    </source>
</evidence>
<evidence type="ECO:0000313" key="5">
    <source>
        <dbReference type="EMBL" id="EED13322.1"/>
    </source>
</evidence>
<dbReference type="OrthoDB" id="10253869at2759"/>
<feature type="domain" description="AMP-dependent synthetase/ligase" evidence="4">
    <location>
        <begin position="148"/>
        <end position="513"/>
    </location>
</feature>
<dbReference type="Pfam" id="PF00501">
    <property type="entry name" value="AMP-binding"/>
    <property type="match status" value="1"/>
</dbReference>
<dbReference type="GeneID" id="8109232"/>
<dbReference type="PROSITE" id="PS00455">
    <property type="entry name" value="AMP_BINDING"/>
    <property type="match status" value="1"/>
</dbReference>
<keyword evidence="2 5" id="KW-0436">Ligase</keyword>
<dbReference type="InterPro" id="IPR042099">
    <property type="entry name" value="ANL_N_sf"/>
</dbReference>
<dbReference type="STRING" id="441959.B8MQC0"/>
<dbReference type="RefSeq" id="XP_002487433.1">
    <property type="nucleotide sequence ID" value="XM_002487388.1"/>
</dbReference>
<feature type="chain" id="PRO_5002875420" evidence="3">
    <location>
        <begin position="20"/>
        <end position="633"/>
    </location>
</feature>
<dbReference type="InParanoid" id="B8MQC0"/>
<evidence type="ECO:0000259" key="4">
    <source>
        <dbReference type="Pfam" id="PF00501"/>
    </source>
</evidence>
<proteinExistence type="inferred from homology"/>
<evidence type="ECO:0000256" key="1">
    <source>
        <dbReference type="ARBA" id="ARBA00006432"/>
    </source>
</evidence>
<feature type="signal peptide" evidence="3">
    <location>
        <begin position="1"/>
        <end position="19"/>
    </location>
</feature>
<dbReference type="OMA" id="ADCLTWS"/>
<dbReference type="PANTHER" id="PTHR24096">
    <property type="entry name" value="LONG-CHAIN-FATTY-ACID--COA LIGASE"/>
    <property type="match status" value="1"/>
</dbReference>
<dbReference type="GO" id="GO:0016405">
    <property type="term" value="F:CoA-ligase activity"/>
    <property type="evidence" value="ECO:0007669"/>
    <property type="project" value="TreeGrafter"/>
</dbReference>
<dbReference type="PhylomeDB" id="B8MQC0"/>
<dbReference type="eggNOG" id="KOG1176">
    <property type="taxonomic scope" value="Eukaryota"/>
</dbReference>
<dbReference type="AlphaFoldDB" id="B8MQC0"/>
<accession>B8MQC0</accession>
<gene>
    <name evidence="5" type="ORF">TSTA_058110</name>
</gene>
<name>B8MQC0_TALSN</name>
<reference evidence="6" key="1">
    <citation type="journal article" date="2015" name="Genome Announc.">
        <title>Genome sequence of the AIDS-associated pathogen Penicillium marneffei (ATCC18224) and its near taxonomic relative Talaromyces stipitatus (ATCC10500).</title>
        <authorList>
            <person name="Nierman W.C."/>
            <person name="Fedorova-Abrams N.D."/>
            <person name="Andrianopoulos A."/>
        </authorList>
    </citation>
    <scope>NUCLEOTIDE SEQUENCE [LARGE SCALE GENOMIC DNA]</scope>
    <source>
        <strain evidence="6">ATCC 10500 / CBS 375.48 / QM 6759 / NRRL 1006</strain>
    </source>
</reference>
<dbReference type="VEuPathDB" id="FungiDB:TSTA_058110"/>
<dbReference type="InterPro" id="IPR020845">
    <property type="entry name" value="AMP-binding_CS"/>
</dbReference>
<evidence type="ECO:0000313" key="6">
    <source>
        <dbReference type="Proteomes" id="UP000001745"/>
    </source>
</evidence>